<dbReference type="AlphaFoldDB" id="A0AA38RA09"/>
<protein>
    <recommendedName>
        <fullName evidence="1">ceramidase</fullName>
        <ecNumber evidence="1">3.5.1.23</ecNumber>
    </recommendedName>
</protein>
<proteinExistence type="predicted"/>
<evidence type="ECO:0000256" key="2">
    <source>
        <dbReference type="SAM" id="MobiDB-lite"/>
    </source>
</evidence>
<comment type="caution">
    <text evidence="4">The sequence shown here is derived from an EMBL/GenBank/DDBJ whole genome shotgun (WGS) entry which is preliminary data.</text>
</comment>
<sequence length="458" mass="50490">MYAAGRRTRAGRGDGINARAAAGSAADAGVLFLQSDSSQGPEPPRFTVDLSQPPEHRYDHVARRLAGRISSADLAGLFSELVGALAPPLLARSLHLFARIVLRRVYSSEETRELRGISAAAGVPVYLLVAFNVLLDLLLGCTSGGVRVEAADARAQGGSRPSSLSSSRMLHFRTLDWGMDPLRKMVVELDFVRRQGGPVVATSVTYFGYVGVLTGVRRGLSMSLNFRARHDRSTRRRRLAFRLHQAMVVLGLRRSISSVLRGYLLRPEAERGVDAGEASVDKEQPAAGRADGPGGQQEEGVMGRILTQLRTLPSSAAYLIFCTPQRVYSVEKDHCAASIRESDTFLTTYNHDVSDEQDPSDLPRAAHQEVEHAIGMSELVAYSTERKRHVDALWRKKLDSRYRRLKRHAEAVGVRDVLGLVKDREVSNEETHYAVIMDPEQGTVLWRRVFEENHGDSG</sequence>
<accession>A0AA38RA09</accession>
<reference evidence="4" key="1">
    <citation type="submission" date="2022-07" db="EMBL/GenBank/DDBJ databases">
        <title>Fungi with potential for degradation of polypropylene.</title>
        <authorList>
            <person name="Gostincar C."/>
        </authorList>
    </citation>
    <scope>NUCLEOTIDE SEQUENCE</scope>
    <source>
        <strain evidence="4">EXF-13308</strain>
    </source>
</reference>
<evidence type="ECO:0000259" key="3">
    <source>
        <dbReference type="Pfam" id="PF15508"/>
    </source>
</evidence>
<dbReference type="Pfam" id="PF15508">
    <property type="entry name" value="NAAA-beta"/>
    <property type="match status" value="1"/>
</dbReference>
<dbReference type="InterPro" id="IPR029130">
    <property type="entry name" value="Acid_ceramidase_N"/>
</dbReference>
<feature type="domain" description="Acid ceramidase N-terminal" evidence="3">
    <location>
        <begin position="42"/>
        <end position="104"/>
    </location>
</feature>
<dbReference type="PANTHER" id="PTHR28583">
    <property type="entry name" value="ACID AMIDASE"/>
    <property type="match status" value="1"/>
</dbReference>
<dbReference type="PANTHER" id="PTHR28583:SF1">
    <property type="entry name" value="ACID CERAMIDASE"/>
    <property type="match status" value="1"/>
</dbReference>
<evidence type="ECO:0000313" key="4">
    <source>
        <dbReference type="EMBL" id="KAJ9133839.1"/>
    </source>
</evidence>
<feature type="compositionally biased region" description="Basic and acidic residues" evidence="2">
    <location>
        <begin position="274"/>
        <end position="284"/>
    </location>
</feature>
<feature type="region of interest" description="Disordered" evidence="2">
    <location>
        <begin position="274"/>
        <end position="299"/>
    </location>
</feature>
<dbReference type="EC" id="3.5.1.23" evidence="1"/>
<dbReference type="EMBL" id="JANBVO010000047">
    <property type="protein sequence ID" value="KAJ9133839.1"/>
    <property type="molecule type" value="Genomic_DNA"/>
</dbReference>
<evidence type="ECO:0000256" key="1">
    <source>
        <dbReference type="ARBA" id="ARBA00011891"/>
    </source>
</evidence>
<keyword evidence="5" id="KW-1185">Reference proteome</keyword>
<dbReference type="Proteomes" id="UP001174694">
    <property type="component" value="Unassembled WGS sequence"/>
</dbReference>
<name>A0AA38RA09_9PEZI</name>
<organism evidence="4 5">
    <name type="scientific">Pleurostoma richardsiae</name>
    <dbReference type="NCBI Taxonomy" id="41990"/>
    <lineage>
        <taxon>Eukaryota</taxon>
        <taxon>Fungi</taxon>
        <taxon>Dikarya</taxon>
        <taxon>Ascomycota</taxon>
        <taxon>Pezizomycotina</taxon>
        <taxon>Sordariomycetes</taxon>
        <taxon>Sordariomycetidae</taxon>
        <taxon>Calosphaeriales</taxon>
        <taxon>Pleurostomataceae</taxon>
        <taxon>Pleurostoma</taxon>
    </lineage>
</organism>
<evidence type="ECO:0000313" key="5">
    <source>
        <dbReference type="Proteomes" id="UP001174694"/>
    </source>
</evidence>
<gene>
    <name evidence="4" type="ORF">NKR23_g10486</name>
</gene>
<dbReference type="GO" id="GO:0017040">
    <property type="term" value="F:N-acylsphingosine amidohydrolase activity"/>
    <property type="evidence" value="ECO:0007669"/>
    <property type="project" value="UniProtKB-EC"/>
</dbReference>